<name>A0AA88RL33_9ASTE</name>
<reference evidence="2" key="1">
    <citation type="submission" date="2022-12" db="EMBL/GenBank/DDBJ databases">
        <title>Draft genome assemblies for two species of Escallonia (Escalloniales).</title>
        <authorList>
            <person name="Chanderbali A."/>
            <person name="Dervinis C."/>
            <person name="Anghel I."/>
            <person name="Soltis D."/>
            <person name="Soltis P."/>
            <person name="Zapata F."/>
        </authorList>
    </citation>
    <scope>NUCLEOTIDE SEQUENCE</scope>
    <source>
        <strain evidence="2">UCBG92.1500</strain>
        <tissue evidence="2">Leaf</tissue>
    </source>
</reference>
<dbReference type="AlphaFoldDB" id="A0AA88RL33"/>
<proteinExistence type="predicted"/>
<accession>A0AA88RL33</accession>
<evidence type="ECO:0000313" key="3">
    <source>
        <dbReference type="Proteomes" id="UP001187471"/>
    </source>
</evidence>
<dbReference type="InterPro" id="IPR002083">
    <property type="entry name" value="MATH/TRAF_dom"/>
</dbReference>
<gene>
    <name evidence="2" type="ORF">RJ640_015122</name>
</gene>
<dbReference type="Pfam" id="PF00917">
    <property type="entry name" value="MATH"/>
    <property type="match status" value="2"/>
</dbReference>
<organism evidence="2 3">
    <name type="scientific">Escallonia rubra</name>
    <dbReference type="NCBI Taxonomy" id="112253"/>
    <lineage>
        <taxon>Eukaryota</taxon>
        <taxon>Viridiplantae</taxon>
        <taxon>Streptophyta</taxon>
        <taxon>Embryophyta</taxon>
        <taxon>Tracheophyta</taxon>
        <taxon>Spermatophyta</taxon>
        <taxon>Magnoliopsida</taxon>
        <taxon>eudicotyledons</taxon>
        <taxon>Gunneridae</taxon>
        <taxon>Pentapetalae</taxon>
        <taxon>asterids</taxon>
        <taxon>campanulids</taxon>
        <taxon>Escalloniales</taxon>
        <taxon>Escalloniaceae</taxon>
        <taxon>Escallonia</taxon>
    </lineage>
</organism>
<evidence type="ECO:0000313" key="2">
    <source>
        <dbReference type="EMBL" id="KAK2987609.1"/>
    </source>
</evidence>
<feature type="domain" description="MATH" evidence="1">
    <location>
        <begin position="100"/>
        <end position="166"/>
    </location>
</feature>
<feature type="domain" description="MATH" evidence="1">
    <location>
        <begin position="13"/>
        <end position="79"/>
    </location>
</feature>
<dbReference type="SUPFAM" id="SSF49599">
    <property type="entry name" value="TRAF domain-like"/>
    <property type="match status" value="1"/>
</dbReference>
<evidence type="ECO:0000259" key="1">
    <source>
        <dbReference type="Pfam" id="PF00917"/>
    </source>
</evidence>
<comment type="caution">
    <text evidence="2">The sequence shown here is derived from an EMBL/GenBank/DDBJ whole genome shotgun (WGS) entry which is preliminary data.</text>
</comment>
<dbReference type="EMBL" id="JAVXUO010000970">
    <property type="protein sequence ID" value="KAK2987609.1"/>
    <property type="molecule type" value="Genomic_DNA"/>
</dbReference>
<dbReference type="Proteomes" id="UP001187471">
    <property type="component" value="Unassembled WGS sequence"/>
</dbReference>
<sequence length="184" mass="21189">MVGVGGTLQDLSSVQYKVKIENFSVLQKSKLEKYESNRRWFYRHSHCRGCSENLYAFIDYPTPAKGFLCNDGLVVEAEIMNIGLVKELAGVGGTLQDLSSVQYKVKIENFSVLQKSKLEKYESNRRWFYCQYYCRGRSKNFDAFIDYPTLANGFLFNDSLIVEAEIMNIGLVKETPFYGVYRIS</sequence>
<protein>
    <recommendedName>
        <fullName evidence="1">MATH domain-containing protein</fullName>
    </recommendedName>
</protein>
<keyword evidence="3" id="KW-1185">Reference proteome</keyword>